<dbReference type="GO" id="GO:0005886">
    <property type="term" value="C:plasma membrane"/>
    <property type="evidence" value="ECO:0007669"/>
    <property type="project" value="UniProtKB-SubCell"/>
</dbReference>
<sequence length="425" mass="49812">MERRTNRRDPMKSKHWRWVRFYLNTLGMWPKAYVGEPRSKALEYYNKFAVVQTFGALYLQIHYIWSHRATTSFFELGHILITVFLNILSNVRLQLGFDKMYGPMFKTFFNKIHLFNYEYANEYSRKLTDKIERISLYISIYYISVLHIGIPFFNVIPWLNNYNNGAYNRDSNVTLQSSIYLANPFDTEHNLNQWVLLAAYDLYFSSVISTAVVAKDLCLFLMIFQIMGNILILENNLKTMARPALQEDCRITYEGHLNKVQVEMFSEEENSDIHEKLKRHIEQQTLIQSFTHQLFERYGMIFLVTYMFHMVNGCIILLEIAPGKTEAFVQYGLLAASLFGQLITLSMILEQLYTLSDRLGDAVYSTPWECMDTRNQKTVLLFLMRVQTPKVFKAKGLVEIGVKPMASILKTTMSYFAFLKSMNLN</sequence>
<feature type="transmembrane region" description="Helical" evidence="10">
    <location>
        <begin position="134"/>
        <end position="159"/>
    </location>
</feature>
<evidence type="ECO:0000256" key="6">
    <source>
        <dbReference type="ARBA" id="ARBA00022989"/>
    </source>
</evidence>
<keyword evidence="2" id="KW-1003">Cell membrane</keyword>
<dbReference type="EMBL" id="MG913130">
    <property type="protein sequence ID" value="AWV67919.1"/>
    <property type="molecule type" value="mRNA"/>
</dbReference>
<dbReference type="Pfam" id="PF02949">
    <property type="entry name" value="7tm_6"/>
    <property type="match status" value="1"/>
</dbReference>
<keyword evidence="7 10" id="KW-0472">Membrane</keyword>
<gene>
    <name evidence="11" type="primary">OR4</name>
</gene>
<feature type="transmembrane region" description="Helical" evidence="10">
    <location>
        <begin position="202"/>
        <end position="232"/>
    </location>
</feature>
<evidence type="ECO:0000313" key="11">
    <source>
        <dbReference type="EMBL" id="AWV67919.1"/>
    </source>
</evidence>
<dbReference type="GO" id="GO:0005549">
    <property type="term" value="F:odorant binding"/>
    <property type="evidence" value="ECO:0007669"/>
    <property type="project" value="InterPro"/>
</dbReference>
<feature type="transmembrane region" description="Helical" evidence="10">
    <location>
        <begin position="71"/>
        <end position="91"/>
    </location>
</feature>
<feature type="transmembrane region" description="Helical" evidence="10">
    <location>
        <begin position="298"/>
        <end position="321"/>
    </location>
</feature>
<comment type="subcellular location">
    <subcellularLocation>
        <location evidence="1 10">Cell membrane</location>
        <topology evidence="1 10">Multi-pass membrane protein</topology>
    </subcellularLocation>
</comment>
<name>A0A2Z4EY23_9NEOP</name>
<comment type="similarity">
    <text evidence="10">Belongs to the insect chemoreceptor superfamily. Heteromeric odorant receptor channel (TC 1.A.69) family.</text>
</comment>
<evidence type="ECO:0000256" key="2">
    <source>
        <dbReference type="ARBA" id="ARBA00022475"/>
    </source>
</evidence>
<keyword evidence="9 10" id="KW-0807">Transducer</keyword>
<evidence type="ECO:0000256" key="7">
    <source>
        <dbReference type="ARBA" id="ARBA00023136"/>
    </source>
</evidence>
<evidence type="ECO:0000256" key="5">
    <source>
        <dbReference type="ARBA" id="ARBA00022725"/>
    </source>
</evidence>
<dbReference type="GO" id="GO:0004984">
    <property type="term" value="F:olfactory receptor activity"/>
    <property type="evidence" value="ECO:0007669"/>
    <property type="project" value="InterPro"/>
</dbReference>
<feature type="transmembrane region" description="Helical" evidence="10">
    <location>
        <begin position="327"/>
        <end position="349"/>
    </location>
</feature>
<comment type="caution">
    <text evidence="10">Lacks conserved residue(s) required for the propagation of feature annotation.</text>
</comment>
<dbReference type="InterPro" id="IPR004117">
    <property type="entry name" value="7tm6_olfct_rcpt"/>
</dbReference>
<keyword evidence="6 10" id="KW-1133">Transmembrane helix</keyword>
<evidence type="ECO:0000256" key="10">
    <source>
        <dbReference type="RuleBase" id="RU351113"/>
    </source>
</evidence>
<proteinExistence type="evidence at transcript level"/>
<dbReference type="PANTHER" id="PTHR21137:SF35">
    <property type="entry name" value="ODORANT RECEPTOR 19A-RELATED"/>
    <property type="match status" value="1"/>
</dbReference>
<organism evidence="11">
    <name type="scientific">Lampronia capitella</name>
    <name type="common">currant shoot borer</name>
    <dbReference type="NCBI Taxonomy" id="485574"/>
    <lineage>
        <taxon>Eukaryota</taxon>
        <taxon>Metazoa</taxon>
        <taxon>Ecdysozoa</taxon>
        <taxon>Arthropoda</taxon>
        <taxon>Hexapoda</taxon>
        <taxon>Insecta</taxon>
        <taxon>Pterygota</taxon>
        <taxon>Neoptera</taxon>
        <taxon>Endopterygota</taxon>
        <taxon>Lepidoptera</taxon>
        <taxon>Glossata</taxon>
        <taxon>Incurvarioidea</taxon>
        <taxon>Prodoxidae</taxon>
        <taxon>Lampronia</taxon>
    </lineage>
</organism>
<evidence type="ECO:0000256" key="1">
    <source>
        <dbReference type="ARBA" id="ARBA00004651"/>
    </source>
</evidence>
<protein>
    <recommendedName>
        <fullName evidence="10">Odorant receptor</fullName>
    </recommendedName>
</protein>
<dbReference type="GO" id="GO:0007165">
    <property type="term" value="P:signal transduction"/>
    <property type="evidence" value="ECO:0007669"/>
    <property type="project" value="UniProtKB-KW"/>
</dbReference>
<evidence type="ECO:0000256" key="8">
    <source>
        <dbReference type="ARBA" id="ARBA00023170"/>
    </source>
</evidence>
<dbReference type="PANTHER" id="PTHR21137">
    <property type="entry name" value="ODORANT RECEPTOR"/>
    <property type="match status" value="1"/>
</dbReference>
<reference evidence="11" key="1">
    <citation type="journal article" date="2018" name="Insect Biochem. Mol. Biol.">
        <title>Functional characterization of odorant receptors from Lampronia capitella suggests a non-ditrysian origin of the lepidopteran pheromone receptor clade.</title>
        <authorList>
            <person name="Yuvaraj J.K."/>
            <person name="Andersson M.N."/>
            <person name="Corcoran J.A."/>
            <person name="Anderbrant O."/>
            <person name="Lofstedt C."/>
        </authorList>
    </citation>
    <scope>NUCLEOTIDE SEQUENCE</scope>
</reference>
<keyword evidence="4 10" id="KW-0812">Transmembrane</keyword>
<evidence type="ECO:0000256" key="4">
    <source>
        <dbReference type="ARBA" id="ARBA00022692"/>
    </source>
</evidence>
<keyword evidence="3 10" id="KW-0716">Sensory transduction</keyword>
<feature type="transmembrane region" description="Helical" evidence="10">
    <location>
        <begin position="48"/>
        <end position="65"/>
    </location>
</feature>
<evidence type="ECO:0000256" key="3">
    <source>
        <dbReference type="ARBA" id="ARBA00022606"/>
    </source>
</evidence>
<evidence type="ECO:0000256" key="9">
    <source>
        <dbReference type="ARBA" id="ARBA00023224"/>
    </source>
</evidence>
<dbReference type="AlphaFoldDB" id="A0A2Z4EY23"/>
<accession>A0A2Z4EY23</accession>
<keyword evidence="8 10" id="KW-0675">Receptor</keyword>
<keyword evidence="5 10" id="KW-0552">Olfaction</keyword>